<dbReference type="RefSeq" id="YP_009908789.1">
    <property type="nucleotide sequence ID" value="NC_049931.1"/>
</dbReference>
<sequence>MNELEQEHELKSFTKGSHSDIYFDKTPQLTPEMSIDPSSADEYESEIKTLGGRG</sequence>
<feature type="compositionally biased region" description="Basic and acidic residues" evidence="1">
    <location>
        <begin position="1"/>
        <end position="23"/>
    </location>
</feature>
<reference evidence="2 3" key="1">
    <citation type="submission" date="2015-10" db="EMBL/GenBank/DDBJ databases">
        <authorList>
            <person name="Gilbert D.G."/>
        </authorList>
    </citation>
    <scope>NUCLEOTIDE SEQUENCE [LARGE SCALE GENOMIC DNA]</scope>
</reference>
<accession>A0A0S2MYJ9</accession>
<proteinExistence type="predicted"/>
<evidence type="ECO:0000256" key="1">
    <source>
        <dbReference type="SAM" id="MobiDB-lite"/>
    </source>
</evidence>
<name>A0A0S2MYJ9_9CAUD</name>
<evidence type="ECO:0000313" key="3">
    <source>
        <dbReference type="Proteomes" id="UP000222983"/>
    </source>
</evidence>
<organism evidence="2 3">
    <name type="scientific">Enterococcus phage vB_EfaP_IME199</name>
    <dbReference type="NCBI Taxonomy" id="1747351"/>
    <lineage>
        <taxon>Viruses</taxon>
        <taxon>Duplodnaviria</taxon>
        <taxon>Heunggongvirae</taxon>
        <taxon>Uroviricota</taxon>
        <taxon>Caudoviricetes</taxon>
        <taxon>Rountreeviridae</taxon>
        <taxon>Sarlesvirinae</taxon>
        <taxon>Minhovirus</taxon>
        <taxon>Minhovirus IME199</taxon>
    </lineage>
</organism>
<keyword evidence="3" id="KW-1185">Reference proteome</keyword>
<protein>
    <submittedName>
        <fullName evidence="2">Uncharacterized protein</fullName>
    </submittedName>
</protein>
<dbReference type="GeneID" id="56214351"/>
<dbReference type="KEGG" id="vg:56214351"/>
<dbReference type="Proteomes" id="UP000222983">
    <property type="component" value="Segment"/>
</dbReference>
<feature type="region of interest" description="Disordered" evidence="1">
    <location>
        <begin position="1"/>
        <end position="54"/>
    </location>
</feature>
<dbReference type="EMBL" id="KT945995">
    <property type="protein sequence ID" value="ALO80997.1"/>
    <property type="molecule type" value="Genomic_DNA"/>
</dbReference>
<evidence type="ECO:0000313" key="2">
    <source>
        <dbReference type="EMBL" id="ALO80997.1"/>
    </source>
</evidence>